<dbReference type="Gene3D" id="1.10.10.10">
    <property type="entry name" value="Winged helix-like DNA-binding domain superfamily/Winged helix DNA-binding domain"/>
    <property type="match status" value="1"/>
</dbReference>
<dbReference type="PRINTS" id="PR00598">
    <property type="entry name" value="HTHMARR"/>
</dbReference>
<dbReference type="PANTHER" id="PTHR42756:SF1">
    <property type="entry name" value="TRANSCRIPTIONAL REPRESSOR OF EMRAB OPERON"/>
    <property type="match status" value="1"/>
</dbReference>
<dbReference type="Proteomes" id="UP000473648">
    <property type="component" value="Unassembled WGS sequence"/>
</dbReference>
<comment type="caution">
    <text evidence="5">The sequence shown here is derived from an EMBL/GenBank/DDBJ whole genome shotgun (WGS) entry which is preliminary data.</text>
</comment>
<feature type="domain" description="HTH marR-type" evidence="4">
    <location>
        <begin position="14"/>
        <end position="147"/>
    </location>
</feature>
<keyword evidence="2" id="KW-0238">DNA-binding</keyword>
<evidence type="ECO:0000259" key="4">
    <source>
        <dbReference type="PROSITE" id="PS50995"/>
    </source>
</evidence>
<organism evidence="5 6">
    <name type="scientific">Candidatus Pseudoramibacter fermentans</name>
    <dbReference type="NCBI Taxonomy" id="2594427"/>
    <lineage>
        <taxon>Bacteria</taxon>
        <taxon>Bacillati</taxon>
        <taxon>Bacillota</taxon>
        <taxon>Clostridia</taxon>
        <taxon>Eubacteriales</taxon>
        <taxon>Eubacteriaceae</taxon>
        <taxon>Pseudoramibacter</taxon>
    </lineage>
</organism>
<dbReference type="SMART" id="SM00347">
    <property type="entry name" value="HTH_MARR"/>
    <property type="match status" value="1"/>
</dbReference>
<evidence type="ECO:0000313" key="6">
    <source>
        <dbReference type="Proteomes" id="UP000473648"/>
    </source>
</evidence>
<evidence type="ECO:0000256" key="1">
    <source>
        <dbReference type="ARBA" id="ARBA00023015"/>
    </source>
</evidence>
<dbReference type="EMBL" id="VOGB01000004">
    <property type="protein sequence ID" value="MQM72642.1"/>
    <property type="molecule type" value="Genomic_DNA"/>
</dbReference>
<dbReference type="PANTHER" id="PTHR42756">
    <property type="entry name" value="TRANSCRIPTIONAL REGULATOR, MARR"/>
    <property type="match status" value="1"/>
</dbReference>
<reference evidence="5" key="1">
    <citation type="journal article" date="2020" name="Appl. Environ. Microbiol.">
        <title>Medium-Chain Fatty Acid Synthesis by 'Candidatus Weimeria bifida' gen. nov., sp. nov., and 'Candidatus Pseudoramibacter fermentans' sp. nov.</title>
        <authorList>
            <person name="Scarborough M.J."/>
            <person name="Myers K.S."/>
            <person name="Donohue T.J."/>
            <person name="Noguera D.R."/>
        </authorList>
    </citation>
    <scope>NUCLEOTIDE SEQUENCE</scope>
    <source>
        <strain evidence="5">EUB1.1</strain>
    </source>
</reference>
<dbReference type="GO" id="GO:0003677">
    <property type="term" value="F:DNA binding"/>
    <property type="evidence" value="ECO:0007669"/>
    <property type="project" value="UniProtKB-KW"/>
</dbReference>
<keyword evidence="3" id="KW-0804">Transcription</keyword>
<accession>A0A6L5GRE1</accession>
<keyword evidence="1" id="KW-0805">Transcription regulation</keyword>
<evidence type="ECO:0000313" key="5">
    <source>
        <dbReference type="EMBL" id="MQM72642.1"/>
    </source>
</evidence>
<proteinExistence type="predicted"/>
<keyword evidence="6" id="KW-1185">Reference proteome</keyword>
<evidence type="ECO:0000256" key="2">
    <source>
        <dbReference type="ARBA" id="ARBA00023125"/>
    </source>
</evidence>
<protein>
    <submittedName>
        <fullName evidence="5">MarR family transcriptional regulator</fullName>
    </submittedName>
</protein>
<dbReference type="AlphaFoldDB" id="A0A6L5GRE1"/>
<dbReference type="InterPro" id="IPR000835">
    <property type="entry name" value="HTH_MarR-typ"/>
</dbReference>
<dbReference type="GO" id="GO:0003700">
    <property type="term" value="F:DNA-binding transcription factor activity"/>
    <property type="evidence" value="ECO:0007669"/>
    <property type="project" value="InterPro"/>
</dbReference>
<dbReference type="Pfam" id="PF01047">
    <property type="entry name" value="MarR"/>
    <property type="match status" value="1"/>
</dbReference>
<name>A0A6L5GRE1_9FIRM</name>
<dbReference type="InterPro" id="IPR036390">
    <property type="entry name" value="WH_DNA-bd_sf"/>
</dbReference>
<sequence>MVRCLIGASMACRRQDLIQALGHLMTLGTHCNDAAKDECRTMLTQRQVECLHIIDERQNITFSDLAHTFSLSKPTITEMIDKLSDQGCVVREKSQQDRRVSYIRLTEKGEAAARCEQRGKMQLIYHIESSLTDDEIDLLIELLQKVH</sequence>
<evidence type="ECO:0000256" key="3">
    <source>
        <dbReference type="ARBA" id="ARBA00023163"/>
    </source>
</evidence>
<dbReference type="PROSITE" id="PS50995">
    <property type="entry name" value="HTH_MARR_2"/>
    <property type="match status" value="1"/>
</dbReference>
<dbReference type="InterPro" id="IPR036388">
    <property type="entry name" value="WH-like_DNA-bd_sf"/>
</dbReference>
<gene>
    <name evidence="5" type="ORF">FRC53_04305</name>
</gene>
<dbReference type="SUPFAM" id="SSF46785">
    <property type="entry name" value="Winged helix' DNA-binding domain"/>
    <property type="match status" value="1"/>
</dbReference>